<sequence length="62" mass="7080">MQEILLGVIILSTTLYLILAIYFQNKLVKYILKLGTMLFILVLEVYGSGLNSMYSYFIVLAL</sequence>
<keyword evidence="1" id="KW-1133">Transmembrane helix</keyword>
<proteinExistence type="predicted"/>
<dbReference type="EMBL" id="JACOOL010000005">
    <property type="protein sequence ID" value="MBC5636861.1"/>
    <property type="molecule type" value="Genomic_DNA"/>
</dbReference>
<dbReference type="RefSeq" id="WP_186869576.1">
    <property type="nucleotide sequence ID" value="NZ_JACOOL010000005.1"/>
</dbReference>
<keyword evidence="1" id="KW-0472">Membrane</keyword>
<reference evidence="2" key="1">
    <citation type="submission" date="2020-08" db="EMBL/GenBank/DDBJ databases">
        <title>Genome public.</title>
        <authorList>
            <person name="Liu C."/>
            <person name="Sun Q."/>
        </authorList>
    </citation>
    <scope>NUCLEOTIDE SEQUENCE</scope>
    <source>
        <strain evidence="2">BX22</strain>
    </source>
</reference>
<feature type="transmembrane region" description="Helical" evidence="1">
    <location>
        <begin position="6"/>
        <end position="23"/>
    </location>
</feature>
<dbReference type="AlphaFoldDB" id="A0A923RI02"/>
<evidence type="ECO:0000256" key="1">
    <source>
        <dbReference type="SAM" id="Phobius"/>
    </source>
</evidence>
<evidence type="ECO:0000313" key="2">
    <source>
        <dbReference type="EMBL" id="MBC5636861.1"/>
    </source>
</evidence>
<gene>
    <name evidence="2" type="ORF">H8S33_08535</name>
</gene>
<organism evidence="2 3">
    <name type="scientific">Ornithinibacillus hominis</name>
    <dbReference type="NCBI Taxonomy" id="2763055"/>
    <lineage>
        <taxon>Bacteria</taxon>
        <taxon>Bacillati</taxon>
        <taxon>Bacillota</taxon>
        <taxon>Bacilli</taxon>
        <taxon>Bacillales</taxon>
        <taxon>Bacillaceae</taxon>
        <taxon>Ornithinibacillus</taxon>
    </lineage>
</organism>
<accession>A0A923RI02</accession>
<evidence type="ECO:0000313" key="3">
    <source>
        <dbReference type="Proteomes" id="UP000637359"/>
    </source>
</evidence>
<protein>
    <submittedName>
        <fullName evidence="2">Uncharacterized protein</fullName>
    </submittedName>
</protein>
<keyword evidence="3" id="KW-1185">Reference proteome</keyword>
<keyword evidence="1" id="KW-0812">Transmembrane</keyword>
<comment type="caution">
    <text evidence="2">The sequence shown here is derived from an EMBL/GenBank/DDBJ whole genome shotgun (WGS) entry which is preliminary data.</text>
</comment>
<name>A0A923RI02_9BACI</name>
<dbReference type="Proteomes" id="UP000637359">
    <property type="component" value="Unassembled WGS sequence"/>
</dbReference>